<dbReference type="EMBL" id="CP144747">
    <property type="protein sequence ID" value="WVZ64559.1"/>
    <property type="molecule type" value="Genomic_DNA"/>
</dbReference>
<name>A0AAQ3T0T8_PASNO</name>
<keyword evidence="2" id="KW-1185">Reference proteome</keyword>
<protein>
    <submittedName>
        <fullName evidence="1">Uncharacterized protein</fullName>
    </submittedName>
</protein>
<sequence>MPAWYEHGLKTAVSLSGQIRGTGWRRNPARLRPLRVAALGLCTEMMRACLCPHGCLVQTSGGDGGLNIDGRWKDKVRHCAGRSGDPNRGPYA</sequence>
<dbReference type="AlphaFoldDB" id="A0AAQ3T0T8"/>
<evidence type="ECO:0000313" key="2">
    <source>
        <dbReference type="Proteomes" id="UP001341281"/>
    </source>
</evidence>
<reference evidence="1 2" key="1">
    <citation type="submission" date="2024-02" db="EMBL/GenBank/DDBJ databases">
        <title>High-quality chromosome-scale genome assembly of Pensacola bahiagrass (Paspalum notatum Flugge var. saurae).</title>
        <authorList>
            <person name="Vega J.M."/>
            <person name="Podio M."/>
            <person name="Orjuela J."/>
            <person name="Siena L.A."/>
            <person name="Pessino S.C."/>
            <person name="Combes M.C."/>
            <person name="Mariac C."/>
            <person name="Albertini E."/>
            <person name="Pupilli F."/>
            <person name="Ortiz J.P.A."/>
            <person name="Leblanc O."/>
        </authorList>
    </citation>
    <scope>NUCLEOTIDE SEQUENCE [LARGE SCALE GENOMIC DNA]</scope>
    <source>
        <strain evidence="1">R1</strain>
        <tissue evidence="1">Leaf</tissue>
    </source>
</reference>
<gene>
    <name evidence="1" type="ORF">U9M48_014057</name>
</gene>
<dbReference type="Proteomes" id="UP001341281">
    <property type="component" value="Chromosome 03"/>
</dbReference>
<proteinExistence type="predicted"/>
<accession>A0AAQ3T0T8</accession>
<evidence type="ECO:0000313" key="1">
    <source>
        <dbReference type="EMBL" id="WVZ64559.1"/>
    </source>
</evidence>
<organism evidence="1 2">
    <name type="scientific">Paspalum notatum var. saurae</name>
    <dbReference type="NCBI Taxonomy" id="547442"/>
    <lineage>
        <taxon>Eukaryota</taxon>
        <taxon>Viridiplantae</taxon>
        <taxon>Streptophyta</taxon>
        <taxon>Embryophyta</taxon>
        <taxon>Tracheophyta</taxon>
        <taxon>Spermatophyta</taxon>
        <taxon>Magnoliopsida</taxon>
        <taxon>Liliopsida</taxon>
        <taxon>Poales</taxon>
        <taxon>Poaceae</taxon>
        <taxon>PACMAD clade</taxon>
        <taxon>Panicoideae</taxon>
        <taxon>Andropogonodae</taxon>
        <taxon>Paspaleae</taxon>
        <taxon>Paspalinae</taxon>
        <taxon>Paspalum</taxon>
    </lineage>
</organism>